<dbReference type="Gene3D" id="3.40.50.880">
    <property type="match status" value="1"/>
</dbReference>
<dbReference type="InterPro" id="IPR029062">
    <property type="entry name" value="Class_I_gatase-like"/>
</dbReference>
<dbReference type="GO" id="GO:0005829">
    <property type="term" value="C:cytosol"/>
    <property type="evidence" value="ECO:0007669"/>
    <property type="project" value="TreeGrafter"/>
</dbReference>
<dbReference type="AlphaFoldDB" id="A0A2G3E078"/>
<dbReference type="PROSITE" id="PS51273">
    <property type="entry name" value="GATASE_TYPE_1"/>
    <property type="match status" value="1"/>
</dbReference>
<dbReference type="InterPro" id="IPR011697">
    <property type="entry name" value="Peptidase_C26"/>
</dbReference>
<dbReference type="SUPFAM" id="SSF52317">
    <property type="entry name" value="Class I glutamine amidotransferase-like"/>
    <property type="match status" value="1"/>
</dbReference>
<evidence type="ECO:0000313" key="1">
    <source>
        <dbReference type="EMBL" id="PHU36654.1"/>
    </source>
</evidence>
<dbReference type="Proteomes" id="UP000225889">
    <property type="component" value="Unassembled WGS sequence"/>
</dbReference>
<dbReference type="GO" id="GO:0033969">
    <property type="term" value="F:gamma-glutamyl-gamma-aminobutyrate hydrolase activity"/>
    <property type="evidence" value="ECO:0007669"/>
    <property type="project" value="TreeGrafter"/>
</dbReference>
<proteinExistence type="predicted"/>
<accession>A0A2G3E078</accession>
<sequence>MLPGYMKAIEKAGGLPIMLPLTEDEEELSEAYSLCTGILFTGGHDVSPDVYGEKAKSTCGKPCKSRDFMESFILDRCLVDDKPFLGICRGLQFINAYLGGSLYQDLPTEYNCRVEHHMSPPYNMPAHKVQVLEGTRLAKIIGSGIHEVNSYHHQAIKSLSPKVEKMAESEDGLVEAIAVKNHRFAVGVQWHPEFSYENNEESMNLIKAFIKECI</sequence>
<reference evidence="1 2" key="2">
    <citation type="submission" date="2017-10" db="EMBL/GenBank/DDBJ databases">
        <authorList>
            <person name="Banno H."/>
            <person name="Chua N.-H."/>
        </authorList>
    </citation>
    <scope>NUCLEOTIDE SEQUENCE [LARGE SCALE GENOMIC DNA]</scope>
    <source>
        <strain evidence="1 2">JK626</strain>
    </source>
</reference>
<dbReference type="Pfam" id="PF07722">
    <property type="entry name" value="Peptidase_C26"/>
    <property type="match status" value="1"/>
</dbReference>
<dbReference type="GO" id="GO:0006598">
    <property type="term" value="P:polyamine catabolic process"/>
    <property type="evidence" value="ECO:0007669"/>
    <property type="project" value="TreeGrafter"/>
</dbReference>
<dbReference type="CDD" id="cd01745">
    <property type="entry name" value="GATase1_2"/>
    <property type="match status" value="1"/>
</dbReference>
<comment type="caution">
    <text evidence="1">The sequence shown here is derived from an EMBL/GenBank/DDBJ whole genome shotgun (WGS) entry which is preliminary data.</text>
</comment>
<evidence type="ECO:0000313" key="2">
    <source>
        <dbReference type="Proteomes" id="UP000225889"/>
    </source>
</evidence>
<name>A0A2G3E078_9FIRM</name>
<dbReference type="GO" id="GO:0016740">
    <property type="term" value="F:transferase activity"/>
    <property type="evidence" value="ECO:0007669"/>
    <property type="project" value="UniProtKB-KW"/>
</dbReference>
<keyword evidence="1" id="KW-0808">Transferase</keyword>
<dbReference type="PANTHER" id="PTHR43235:SF1">
    <property type="entry name" value="GLUTAMINE AMIDOTRANSFERASE PB2B2.05-RELATED"/>
    <property type="match status" value="1"/>
</dbReference>
<reference evidence="1 2" key="1">
    <citation type="submission" date="2017-10" db="EMBL/GenBank/DDBJ databases">
        <title>Resolving the taxonomy of Roseburia spp., Eubacterium rectale and Agathobacter spp. through phylogenomic analysis.</title>
        <authorList>
            <person name="Sheridan P.O."/>
            <person name="Walker A.W."/>
            <person name="Duncan S.H."/>
            <person name="Scott K.P."/>
            <person name="Toole P.W.O."/>
            <person name="Luis P."/>
            <person name="Flint H.J."/>
        </authorList>
    </citation>
    <scope>NUCLEOTIDE SEQUENCE [LARGE SCALE GENOMIC DNA]</scope>
    <source>
        <strain evidence="1 2">JK626</strain>
    </source>
</reference>
<protein>
    <submittedName>
        <fullName evidence="1">Amidotransferase</fullName>
    </submittedName>
</protein>
<dbReference type="InterPro" id="IPR044668">
    <property type="entry name" value="PuuD-like"/>
</dbReference>
<dbReference type="PANTHER" id="PTHR43235">
    <property type="entry name" value="GLUTAMINE AMIDOTRANSFERASE PB2B2.05-RELATED"/>
    <property type="match status" value="1"/>
</dbReference>
<gene>
    <name evidence="1" type="ORF">CSX01_00140</name>
</gene>
<dbReference type="EMBL" id="PDYF01000001">
    <property type="protein sequence ID" value="PHU36654.1"/>
    <property type="molecule type" value="Genomic_DNA"/>
</dbReference>
<organism evidence="1 2">
    <name type="scientific">Pseudobutyrivibrio ruminis</name>
    <dbReference type="NCBI Taxonomy" id="46206"/>
    <lineage>
        <taxon>Bacteria</taxon>
        <taxon>Bacillati</taxon>
        <taxon>Bacillota</taxon>
        <taxon>Clostridia</taxon>
        <taxon>Lachnospirales</taxon>
        <taxon>Lachnospiraceae</taxon>
        <taxon>Pseudobutyrivibrio</taxon>
    </lineage>
</organism>